<organism evidence="1 2">
    <name type="scientific">Durio zibethinus</name>
    <name type="common">Durian</name>
    <dbReference type="NCBI Taxonomy" id="66656"/>
    <lineage>
        <taxon>Eukaryota</taxon>
        <taxon>Viridiplantae</taxon>
        <taxon>Streptophyta</taxon>
        <taxon>Embryophyta</taxon>
        <taxon>Tracheophyta</taxon>
        <taxon>Spermatophyta</taxon>
        <taxon>Magnoliopsida</taxon>
        <taxon>eudicotyledons</taxon>
        <taxon>Gunneridae</taxon>
        <taxon>Pentapetalae</taxon>
        <taxon>rosids</taxon>
        <taxon>malvids</taxon>
        <taxon>Malvales</taxon>
        <taxon>Malvaceae</taxon>
        <taxon>Helicteroideae</taxon>
        <taxon>Durio</taxon>
    </lineage>
</organism>
<keyword evidence="1" id="KW-1185">Reference proteome</keyword>
<reference evidence="2 3" key="1">
    <citation type="submission" date="2025-04" db="UniProtKB">
        <authorList>
            <consortium name="RefSeq"/>
        </authorList>
    </citation>
    <scope>IDENTIFICATION</scope>
    <source>
        <tissue evidence="2 3">Fruit stalk</tissue>
    </source>
</reference>
<evidence type="ECO:0000313" key="1">
    <source>
        <dbReference type="Proteomes" id="UP000515121"/>
    </source>
</evidence>
<dbReference type="AlphaFoldDB" id="A0A6P5Z9Z5"/>
<accession>A0A6P5Z9Z5</accession>
<sequence length="171" mass="19210">MEYASLAAENRHLKGIIEGMISNYLKVPGKNFQKHENYVSHSTGHNDLQSFYAQDQQGVVFDIGGNAEELNVMDGLELNELLDDPLSNEELDVMDGLELNELLDDPLSNEEFDVMDGLELNELLDDPLSNEVENPKNSQNKKRAATYEDFKDYVADAKDFYGKSVSTGLFP</sequence>
<evidence type="ECO:0000313" key="3">
    <source>
        <dbReference type="RefSeq" id="XP_022749323.1"/>
    </source>
</evidence>
<dbReference type="RefSeq" id="XP_022749323.1">
    <property type="nucleotide sequence ID" value="XM_022893588.1"/>
</dbReference>
<dbReference type="Proteomes" id="UP000515121">
    <property type="component" value="Unplaced"/>
</dbReference>
<dbReference type="OrthoDB" id="997337at2759"/>
<protein>
    <submittedName>
        <fullName evidence="2 3">Uncharacterized protein LOC111298869</fullName>
    </submittedName>
</protein>
<proteinExistence type="predicted"/>
<evidence type="ECO:0000313" key="2">
    <source>
        <dbReference type="RefSeq" id="XP_022749322.1"/>
    </source>
</evidence>
<gene>
    <name evidence="2 3" type="primary">LOC111298869</name>
</gene>
<dbReference type="GeneID" id="111298869"/>
<dbReference type="KEGG" id="dzi:111298869"/>
<name>A0A6P5Z9Z5_DURZI</name>
<dbReference type="RefSeq" id="XP_022749322.1">
    <property type="nucleotide sequence ID" value="XM_022893587.1"/>
</dbReference>